<keyword evidence="7" id="KW-1185">Reference proteome</keyword>
<evidence type="ECO:0000256" key="1">
    <source>
        <dbReference type="ARBA" id="ARBA00022741"/>
    </source>
</evidence>
<accession>A0A640WDU7</accession>
<feature type="compositionally biased region" description="Polar residues" evidence="4">
    <location>
        <begin position="159"/>
        <end position="171"/>
    </location>
</feature>
<dbReference type="GO" id="GO:0005524">
    <property type="term" value="F:ATP binding"/>
    <property type="evidence" value="ECO:0007669"/>
    <property type="project" value="UniProtKB-KW"/>
</dbReference>
<dbReference type="PANTHER" id="PTHR34698">
    <property type="entry name" value="5-OXOPROLINASE SUBUNIT B"/>
    <property type="match status" value="1"/>
</dbReference>
<dbReference type="AlphaFoldDB" id="A0A640WDU7"/>
<dbReference type="InterPro" id="IPR029000">
    <property type="entry name" value="Cyclophilin-like_dom_sf"/>
</dbReference>
<feature type="region of interest" description="Disordered" evidence="4">
    <location>
        <begin position="152"/>
        <end position="171"/>
    </location>
</feature>
<dbReference type="Gene3D" id="3.30.1360.40">
    <property type="match status" value="1"/>
</dbReference>
<evidence type="ECO:0000256" key="2">
    <source>
        <dbReference type="ARBA" id="ARBA00022801"/>
    </source>
</evidence>
<dbReference type="SUPFAM" id="SSF160467">
    <property type="entry name" value="PH0987 N-terminal domain-like"/>
    <property type="match status" value="1"/>
</dbReference>
<reference evidence="6 7" key="1">
    <citation type="submission" date="2019-08" db="EMBL/GenBank/DDBJ databases">
        <title>Bioinformatics analysis of the strain L3 and L5.</title>
        <authorList>
            <person name="Li X."/>
        </authorList>
    </citation>
    <scope>NUCLEOTIDE SEQUENCE [LARGE SCALE GENOMIC DNA]</scope>
    <source>
        <strain evidence="6 7">L3</strain>
    </source>
</reference>
<keyword evidence="1" id="KW-0547">Nucleotide-binding</keyword>
<keyword evidence="2 6" id="KW-0378">Hydrolase</keyword>
<evidence type="ECO:0000313" key="6">
    <source>
        <dbReference type="EMBL" id="KAA0018139.1"/>
    </source>
</evidence>
<dbReference type="GO" id="GO:0017168">
    <property type="term" value="F:5-oxoprolinase (ATP-hydrolyzing) activity"/>
    <property type="evidence" value="ECO:0007669"/>
    <property type="project" value="UniProtKB-EC"/>
</dbReference>
<dbReference type="PANTHER" id="PTHR34698:SF2">
    <property type="entry name" value="5-OXOPROLINASE SUBUNIT B"/>
    <property type="match status" value="1"/>
</dbReference>
<dbReference type="SUPFAM" id="SSF50891">
    <property type="entry name" value="Cyclophilin-like"/>
    <property type="match status" value="1"/>
</dbReference>
<dbReference type="NCBIfam" id="TIGR00370">
    <property type="entry name" value="5-oxoprolinase subunit PxpB"/>
    <property type="match status" value="1"/>
</dbReference>
<dbReference type="Gene3D" id="2.40.100.10">
    <property type="entry name" value="Cyclophilin-like"/>
    <property type="match status" value="1"/>
</dbReference>
<protein>
    <submittedName>
        <fullName evidence="6">5-oxoprolinase subunit PxpB</fullName>
        <ecNumber evidence="6">3.5.2.9</ecNumber>
    </submittedName>
</protein>
<gene>
    <name evidence="6" type="primary">pxpB</name>
    <name evidence="6" type="ORF">F0A16_10410</name>
</gene>
<evidence type="ECO:0000259" key="5">
    <source>
        <dbReference type="SMART" id="SM00796"/>
    </source>
</evidence>
<sequence length="245" mass="27427">MVTPTYQIVPLADQGVLIDCGETIDIEINRWIDAAARAVRVAGIDGITGIVPTYRSLAIEYDSVMVTQRELISRLGQLVGALRVSHRRCRRWRIPVTYGGEFGIDFDDFARRHGLDREALIALHTAPDYRIFMIGFMPGFAYLGGLNARLHTPRRDSPRTQTPAGSVSVGGQQTAVSSVEAPSGWHLLGRTPVRTFAPERQTPVLMEAGDSIRFEPIDSERFTALRNDRDWLPEWEWIDDGRPSP</sequence>
<comment type="caution">
    <text evidence="6">The sequence shown here is derived from an EMBL/GenBank/DDBJ whole genome shotgun (WGS) entry which is preliminary data.</text>
</comment>
<dbReference type="EMBL" id="VTPX01000005">
    <property type="protein sequence ID" value="KAA0018139.1"/>
    <property type="molecule type" value="Genomic_DNA"/>
</dbReference>
<dbReference type="EC" id="3.5.2.9" evidence="6"/>
<evidence type="ECO:0000256" key="4">
    <source>
        <dbReference type="SAM" id="MobiDB-lite"/>
    </source>
</evidence>
<dbReference type="InterPro" id="IPR010016">
    <property type="entry name" value="PxpB"/>
</dbReference>
<evidence type="ECO:0000313" key="7">
    <source>
        <dbReference type="Proteomes" id="UP000466024"/>
    </source>
</evidence>
<evidence type="ECO:0000256" key="3">
    <source>
        <dbReference type="ARBA" id="ARBA00022840"/>
    </source>
</evidence>
<dbReference type="Pfam" id="PF02682">
    <property type="entry name" value="CT_C_D"/>
    <property type="match status" value="1"/>
</dbReference>
<keyword evidence="3" id="KW-0067">ATP-binding</keyword>
<dbReference type="SMART" id="SM00796">
    <property type="entry name" value="AHS1"/>
    <property type="match status" value="1"/>
</dbReference>
<name>A0A640WDU7_9GAMM</name>
<dbReference type="InterPro" id="IPR003833">
    <property type="entry name" value="CT_C_D"/>
</dbReference>
<dbReference type="Proteomes" id="UP000466024">
    <property type="component" value="Unassembled WGS sequence"/>
</dbReference>
<feature type="domain" description="Carboxyltransferase" evidence="5">
    <location>
        <begin position="6"/>
        <end position="206"/>
    </location>
</feature>
<organism evidence="6 7">
    <name type="scientific">Salinicola corii</name>
    <dbReference type="NCBI Taxonomy" id="2606937"/>
    <lineage>
        <taxon>Bacteria</taxon>
        <taxon>Pseudomonadati</taxon>
        <taxon>Pseudomonadota</taxon>
        <taxon>Gammaproteobacteria</taxon>
        <taxon>Oceanospirillales</taxon>
        <taxon>Halomonadaceae</taxon>
        <taxon>Salinicola</taxon>
    </lineage>
</organism>
<proteinExistence type="predicted"/>